<proteinExistence type="predicted"/>
<evidence type="ECO:0000313" key="1">
    <source>
        <dbReference type="EMBL" id="QDT38528.1"/>
    </source>
</evidence>
<keyword evidence="2" id="KW-1185">Reference proteome</keyword>
<name>A0A517R3R2_9PLAN</name>
<protein>
    <submittedName>
        <fullName evidence="1">Uncharacterized protein</fullName>
    </submittedName>
</protein>
<organism evidence="1 2">
    <name type="scientific">Stratiformator vulcanicus</name>
    <dbReference type="NCBI Taxonomy" id="2527980"/>
    <lineage>
        <taxon>Bacteria</taxon>
        <taxon>Pseudomonadati</taxon>
        <taxon>Planctomycetota</taxon>
        <taxon>Planctomycetia</taxon>
        <taxon>Planctomycetales</taxon>
        <taxon>Planctomycetaceae</taxon>
        <taxon>Stratiformator</taxon>
    </lineage>
</organism>
<dbReference type="Proteomes" id="UP000317318">
    <property type="component" value="Chromosome"/>
</dbReference>
<sequence>MLLLALPVACVALGGCGESVPPEVLTVREQLLLEQEPQGAVTIEQARRQVADNPEVTLIVKVGNRNFEDWSAEDQATFYVSEGYPESDYNIGPDHDPSTCPFCRWKWKEEDSYAVIQVVDQQGEVLPHSAGTVFDLAPGKVVTVTGDGSVDAHGFLVVQLSGLFAHPG</sequence>
<evidence type="ECO:0000313" key="2">
    <source>
        <dbReference type="Proteomes" id="UP000317318"/>
    </source>
</evidence>
<gene>
    <name evidence="1" type="ORF">Pan189_29220</name>
</gene>
<dbReference type="AlphaFoldDB" id="A0A517R3R2"/>
<dbReference type="KEGG" id="svp:Pan189_29220"/>
<dbReference type="EMBL" id="CP036268">
    <property type="protein sequence ID" value="QDT38528.1"/>
    <property type="molecule type" value="Genomic_DNA"/>
</dbReference>
<reference evidence="1 2" key="1">
    <citation type="submission" date="2019-02" db="EMBL/GenBank/DDBJ databases">
        <title>Deep-cultivation of Planctomycetes and their phenomic and genomic characterization uncovers novel biology.</title>
        <authorList>
            <person name="Wiegand S."/>
            <person name="Jogler M."/>
            <person name="Boedeker C."/>
            <person name="Pinto D."/>
            <person name="Vollmers J."/>
            <person name="Rivas-Marin E."/>
            <person name="Kohn T."/>
            <person name="Peeters S.H."/>
            <person name="Heuer A."/>
            <person name="Rast P."/>
            <person name="Oberbeckmann S."/>
            <person name="Bunk B."/>
            <person name="Jeske O."/>
            <person name="Meyerdierks A."/>
            <person name="Storesund J.E."/>
            <person name="Kallscheuer N."/>
            <person name="Luecker S."/>
            <person name="Lage O.M."/>
            <person name="Pohl T."/>
            <person name="Merkel B.J."/>
            <person name="Hornburger P."/>
            <person name="Mueller R.-W."/>
            <person name="Bruemmer F."/>
            <person name="Labrenz M."/>
            <person name="Spormann A.M."/>
            <person name="Op den Camp H."/>
            <person name="Overmann J."/>
            <person name="Amann R."/>
            <person name="Jetten M.S.M."/>
            <person name="Mascher T."/>
            <person name="Medema M.H."/>
            <person name="Devos D.P."/>
            <person name="Kaster A.-K."/>
            <person name="Ovreas L."/>
            <person name="Rohde M."/>
            <person name="Galperin M.Y."/>
            <person name="Jogler C."/>
        </authorList>
    </citation>
    <scope>NUCLEOTIDE SEQUENCE [LARGE SCALE GENOMIC DNA]</scope>
    <source>
        <strain evidence="1 2">Pan189</strain>
    </source>
</reference>
<accession>A0A517R3R2</accession>